<dbReference type="AlphaFoldDB" id="A0A7I7T8Y2"/>
<reference evidence="4 5" key="1">
    <citation type="journal article" date="2019" name="Emerg. Microbes Infect.">
        <title>Comprehensive subspecies identification of 175 nontuberculous mycobacteria species based on 7547 genomic profiles.</title>
        <authorList>
            <person name="Matsumoto Y."/>
            <person name="Kinjo T."/>
            <person name="Motooka D."/>
            <person name="Nabeya D."/>
            <person name="Jung N."/>
            <person name="Uechi K."/>
            <person name="Horii T."/>
            <person name="Iida T."/>
            <person name="Fujita J."/>
            <person name="Nakamura S."/>
        </authorList>
    </citation>
    <scope>NUCLEOTIDE SEQUENCE [LARGE SCALE GENOMIC DNA]</scope>
    <source>
        <strain evidence="4 5">JCM 30396</strain>
    </source>
</reference>
<proteinExistence type="predicted"/>
<dbReference type="GO" id="GO:0045820">
    <property type="term" value="P:negative regulation of glycolytic process"/>
    <property type="evidence" value="ECO:0007669"/>
    <property type="project" value="TreeGrafter"/>
</dbReference>
<accession>A0A7I7T8Y2</accession>
<dbReference type="GO" id="GO:0005829">
    <property type="term" value="C:cytosol"/>
    <property type="evidence" value="ECO:0007669"/>
    <property type="project" value="TreeGrafter"/>
</dbReference>
<dbReference type="KEGG" id="mhev:MHEL_34760"/>
<dbReference type="PANTHER" id="PTHR46517:SF1">
    <property type="entry name" value="FRUCTOSE-2,6-BISPHOSPHATASE TIGAR"/>
    <property type="match status" value="1"/>
</dbReference>
<dbReference type="RefSeq" id="WP_163749340.1">
    <property type="nucleotide sequence ID" value="NZ_AP022596.1"/>
</dbReference>
<dbReference type="InterPro" id="IPR051695">
    <property type="entry name" value="Phosphoglycerate_Mutase"/>
</dbReference>
<dbReference type="EMBL" id="AP022596">
    <property type="protein sequence ID" value="BBY65233.1"/>
    <property type="molecule type" value="Genomic_DNA"/>
</dbReference>
<dbReference type="SMART" id="SM00855">
    <property type="entry name" value="PGAM"/>
    <property type="match status" value="1"/>
</dbReference>
<name>A0A7I7T8Y2_9MYCO</name>
<evidence type="ECO:0000256" key="1">
    <source>
        <dbReference type="ARBA" id="ARBA00022801"/>
    </source>
</evidence>
<feature type="binding site" evidence="2">
    <location>
        <position position="92"/>
    </location>
    <ligand>
        <name>substrate</name>
    </ligand>
</feature>
<dbReference type="GO" id="GO:0043456">
    <property type="term" value="P:regulation of pentose-phosphate shunt"/>
    <property type="evidence" value="ECO:0007669"/>
    <property type="project" value="TreeGrafter"/>
</dbReference>
<feature type="binding site" evidence="2">
    <location>
        <begin position="41"/>
        <end position="48"/>
    </location>
    <ligand>
        <name>substrate</name>
    </ligand>
</feature>
<gene>
    <name evidence="4" type="primary">lpqD</name>
    <name evidence="4" type="ORF">MHEL_34760</name>
</gene>
<keyword evidence="5" id="KW-1185">Reference proteome</keyword>
<keyword evidence="3" id="KW-0732">Signal</keyword>
<organism evidence="4 5">
    <name type="scientific">Mycolicibacterium helvum</name>
    <dbReference type="NCBI Taxonomy" id="1534349"/>
    <lineage>
        <taxon>Bacteria</taxon>
        <taxon>Bacillati</taxon>
        <taxon>Actinomycetota</taxon>
        <taxon>Actinomycetes</taxon>
        <taxon>Mycobacteriales</taxon>
        <taxon>Mycobacteriaceae</taxon>
        <taxon>Mycolicibacterium</taxon>
    </lineage>
</organism>
<feature type="signal peptide" evidence="3">
    <location>
        <begin position="1"/>
        <end position="23"/>
    </location>
</feature>
<evidence type="ECO:0000313" key="5">
    <source>
        <dbReference type="Proteomes" id="UP000467148"/>
    </source>
</evidence>
<dbReference type="Pfam" id="PF00300">
    <property type="entry name" value="His_Phos_1"/>
    <property type="match status" value="1"/>
</dbReference>
<dbReference type="PROSITE" id="PS51257">
    <property type="entry name" value="PROKAR_LIPOPROTEIN"/>
    <property type="match status" value="1"/>
</dbReference>
<evidence type="ECO:0000313" key="4">
    <source>
        <dbReference type="EMBL" id="BBY65233.1"/>
    </source>
</evidence>
<dbReference type="Gene3D" id="3.40.50.1240">
    <property type="entry name" value="Phosphoglycerate mutase-like"/>
    <property type="match status" value="1"/>
</dbReference>
<protein>
    <submittedName>
        <fullName evidence="4">Histidine phosphatase family protein</fullName>
    </submittedName>
</protein>
<evidence type="ECO:0000256" key="3">
    <source>
        <dbReference type="SAM" id="SignalP"/>
    </source>
</evidence>
<dbReference type="GO" id="GO:0004331">
    <property type="term" value="F:fructose-2,6-bisphosphate 2-phosphatase activity"/>
    <property type="evidence" value="ECO:0007669"/>
    <property type="project" value="TreeGrafter"/>
</dbReference>
<dbReference type="PANTHER" id="PTHR46517">
    <property type="entry name" value="FRUCTOSE-2,6-BISPHOSPHATASE TIGAR"/>
    <property type="match status" value="1"/>
</dbReference>
<keyword evidence="1" id="KW-0378">Hydrolase</keyword>
<dbReference type="SUPFAM" id="SSF53254">
    <property type="entry name" value="Phosphoglycerate mutase-like"/>
    <property type="match status" value="1"/>
</dbReference>
<dbReference type="InterPro" id="IPR013078">
    <property type="entry name" value="His_Pase_superF_clade-1"/>
</dbReference>
<dbReference type="InterPro" id="IPR029033">
    <property type="entry name" value="His_PPase_superfam"/>
</dbReference>
<sequence>MPVSRTRTLVAILAALLAAVLLASCSSSTPSERTITLTFIRHGESEANANGIIDTSVPGPSLTPTGQQQATAVANRLQSNKYDGIYASEMVRTQQTAAPMAKALGEQVAVLPGLNEISAGWFNGGKEDKAAITYMVAPADWLRGDTSFSIPGSVSGTDFNGKFTEAVQRIYQSGNNKPVAFSSAASIMMWTLMNARNAKNSLATDHPLPNTGRVVVTGNPVIGWTLVDWDGITAF</sequence>
<dbReference type="CDD" id="cd07067">
    <property type="entry name" value="HP_PGM_like"/>
    <property type="match status" value="1"/>
</dbReference>
<feature type="chain" id="PRO_5038885031" evidence="3">
    <location>
        <begin position="24"/>
        <end position="235"/>
    </location>
</feature>
<evidence type="ECO:0000256" key="2">
    <source>
        <dbReference type="PIRSR" id="PIRSR613078-2"/>
    </source>
</evidence>
<dbReference type="Proteomes" id="UP000467148">
    <property type="component" value="Chromosome"/>
</dbReference>